<organism evidence="1 2">
    <name type="scientific">Pseudomonas phage LUZ7</name>
    <dbReference type="NCBI Taxonomy" id="655097"/>
    <lineage>
        <taxon>Viruses</taxon>
        <taxon>Duplodnaviria</taxon>
        <taxon>Heunggongvirae</taxon>
        <taxon>Uroviricota</taxon>
        <taxon>Caudoviricetes</taxon>
        <taxon>Schitoviridae</taxon>
        <taxon>Migulavirinae</taxon>
        <taxon>Luzseptimavirus</taxon>
        <taxon>Luzseptimavirus LUZ7</taxon>
    </lineage>
</organism>
<dbReference type="OrthoDB" id="39544at10239"/>
<protein>
    <submittedName>
        <fullName evidence="1">Uncharacterized protein</fullName>
    </submittedName>
</protein>
<proteinExistence type="predicted"/>
<dbReference type="GeneID" id="8684465"/>
<dbReference type="RefSeq" id="YP_003358395.1">
    <property type="nucleotide sequence ID" value="NC_013691.1"/>
</dbReference>
<dbReference type="Proteomes" id="UP000002615">
    <property type="component" value="Segment"/>
</dbReference>
<evidence type="ECO:0000313" key="2">
    <source>
        <dbReference type="Proteomes" id="UP000002615"/>
    </source>
</evidence>
<evidence type="ECO:0000313" key="1">
    <source>
        <dbReference type="EMBL" id="CAZ66254.1"/>
    </source>
</evidence>
<sequence length="69" mass="7909">MGEEKRSIMCTSAYIALLGTKYGKENLFLQQSRILKKFKVLDDELQAKGVYDSEWFALWDNAMNVDVTG</sequence>
<dbReference type="KEGG" id="vg:8684465"/>
<name>C8ZKL2_9CAUD</name>
<reference evidence="2" key="1">
    <citation type="journal article" date="2010" name="Virology">
        <title>Molecular and physiological analysis of three Pseudomonas aeruginosa phages belonging to the "N4-like viruses".</title>
        <authorList>
            <person name="Ceyssens P.J."/>
            <person name="Brabban A."/>
            <person name="Rogge L."/>
            <person name="Lewis M.S."/>
            <person name="Pickard D."/>
            <person name="Goulding D."/>
            <person name="Dougan G."/>
            <person name="Nob en J.P."/>
            <person name="Kropinski A."/>
            <person name="Kutter E."/>
            <person name="Lavigne R."/>
        </authorList>
    </citation>
    <scope>NUCLEOTIDE SEQUENCE [LARGE SCALE GENOMIC DNA]</scope>
</reference>
<dbReference type="EMBL" id="FN422398">
    <property type="protein sequence ID" value="CAZ66254.1"/>
    <property type="molecule type" value="Genomic_DNA"/>
</dbReference>
<accession>C8ZKL2</accession>
<keyword evidence="2" id="KW-1185">Reference proteome</keyword>